<evidence type="ECO:0000313" key="2">
    <source>
        <dbReference type="Proteomes" id="UP001050808"/>
    </source>
</evidence>
<comment type="caution">
    <text evidence="1">The sequence shown here is derived from an EMBL/GenBank/DDBJ whole genome shotgun (WGS) entry which is preliminary data.</text>
</comment>
<dbReference type="RefSeq" id="WP_189966459.1">
    <property type="nucleotide sequence ID" value="NZ_BMUA01000016.1"/>
</dbReference>
<protein>
    <submittedName>
        <fullName evidence="1">Uncharacterized protein</fullName>
    </submittedName>
</protein>
<organism evidence="1 2">
    <name type="scientific">Streptomyces violascens</name>
    <dbReference type="NCBI Taxonomy" id="67381"/>
    <lineage>
        <taxon>Bacteria</taxon>
        <taxon>Bacillati</taxon>
        <taxon>Actinomycetota</taxon>
        <taxon>Actinomycetes</taxon>
        <taxon>Kitasatosporales</taxon>
        <taxon>Streptomycetaceae</taxon>
        <taxon>Streptomyces</taxon>
    </lineage>
</organism>
<name>A0ABQ3QVB1_9ACTN</name>
<gene>
    <name evidence="1" type="ORF">Sviol_56200</name>
</gene>
<reference evidence="1" key="1">
    <citation type="submission" date="2024-05" db="EMBL/GenBank/DDBJ databases">
        <title>Whole genome shotgun sequence of Streptomyces violascens NBRC 12920.</title>
        <authorList>
            <person name="Komaki H."/>
            <person name="Tamura T."/>
        </authorList>
    </citation>
    <scope>NUCLEOTIDE SEQUENCE</scope>
    <source>
        <strain evidence="1">NBRC 12920</strain>
    </source>
</reference>
<dbReference type="Proteomes" id="UP001050808">
    <property type="component" value="Unassembled WGS sequence"/>
</dbReference>
<proteinExistence type="predicted"/>
<accession>A0ABQ3QVB1</accession>
<sequence length="149" mass="16544">MTTDRPPRHRTMPVAQEARTIVLLMEGTLAQHGWDIARARDKNRLRDLWAVIEPEVRRHILLLATWPARNTTGSGTDSVAEKYALELAAYAAQWAAEHPNADGASFHLIWHPAHSLASSLAFDRDDPDVSWATALTLLAYGSDPAKDAR</sequence>
<evidence type="ECO:0000313" key="1">
    <source>
        <dbReference type="EMBL" id="GHI41212.1"/>
    </source>
</evidence>
<keyword evidence="2" id="KW-1185">Reference proteome</keyword>
<dbReference type="EMBL" id="BNDY01000017">
    <property type="protein sequence ID" value="GHI41212.1"/>
    <property type="molecule type" value="Genomic_DNA"/>
</dbReference>